<evidence type="ECO:0000256" key="10">
    <source>
        <dbReference type="ARBA" id="ARBA00029552"/>
    </source>
</evidence>
<feature type="repeat" description="WD" evidence="11">
    <location>
        <begin position="625"/>
        <end position="654"/>
    </location>
</feature>
<proteinExistence type="inferred from homology"/>
<dbReference type="KEGG" id="ota:OT_ostta07g02320"/>
<feature type="repeat" description="WD" evidence="11">
    <location>
        <begin position="528"/>
        <end position="561"/>
    </location>
</feature>
<feature type="repeat" description="WD" evidence="11">
    <location>
        <begin position="655"/>
        <end position="687"/>
    </location>
</feature>
<evidence type="ECO:0000256" key="8">
    <source>
        <dbReference type="ARBA" id="ARBA00023273"/>
    </source>
</evidence>
<dbReference type="InterPro" id="IPR015943">
    <property type="entry name" value="WD40/YVTN_repeat-like_dom_sf"/>
</dbReference>
<dbReference type="SUPFAM" id="SSF50978">
    <property type="entry name" value="WD40 repeat-like"/>
    <property type="match status" value="2"/>
</dbReference>
<dbReference type="SMART" id="SM00320">
    <property type="entry name" value="WD40"/>
    <property type="match status" value="10"/>
</dbReference>
<feature type="repeat" description="WD" evidence="11">
    <location>
        <begin position="483"/>
        <end position="524"/>
    </location>
</feature>
<organism evidence="12 13">
    <name type="scientific">Ostreococcus tauri</name>
    <name type="common">Marine green alga</name>
    <dbReference type="NCBI Taxonomy" id="70448"/>
    <lineage>
        <taxon>Eukaryota</taxon>
        <taxon>Viridiplantae</taxon>
        <taxon>Chlorophyta</taxon>
        <taxon>Mamiellophyceae</taxon>
        <taxon>Mamiellales</taxon>
        <taxon>Bathycoccaceae</taxon>
        <taxon>Ostreococcus</taxon>
    </lineage>
</organism>
<keyword evidence="4 11" id="KW-0853">WD repeat</keyword>
<gene>
    <name evidence="12" type="ORF">OT_ostta07g02320</name>
</gene>
<keyword evidence="3" id="KW-0963">Cytoplasm</keyword>
<dbReference type="PANTHER" id="PTHR13720">
    <property type="entry name" value="WD-40 REPEAT PROTEIN"/>
    <property type="match status" value="1"/>
</dbReference>
<dbReference type="InterPro" id="IPR036322">
    <property type="entry name" value="WD40_repeat_dom_sf"/>
</dbReference>
<dbReference type="InParanoid" id="A0A090N3U1"/>
<comment type="caution">
    <text evidence="12">The sequence shown here is derived from an EMBL/GenBank/DDBJ whole genome shotgun (WGS) entry which is preliminary data.</text>
</comment>
<evidence type="ECO:0000256" key="4">
    <source>
        <dbReference type="ARBA" id="ARBA00022574"/>
    </source>
</evidence>
<comment type="similarity">
    <text evidence="9">Belongs to the CFAP52 family.</text>
</comment>
<evidence type="ECO:0000256" key="6">
    <source>
        <dbReference type="ARBA" id="ARBA00022846"/>
    </source>
</evidence>
<feature type="repeat" description="WD" evidence="11">
    <location>
        <begin position="117"/>
        <end position="160"/>
    </location>
</feature>
<dbReference type="InterPro" id="IPR019775">
    <property type="entry name" value="WD40_repeat_CS"/>
</dbReference>
<evidence type="ECO:0000256" key="2">
    <source>
        <dbReference type="ARBA" id="ARBA00004496"/>
    </source>
</evidence>
<evidence type="ECO:0000256" key="3">
    <source>
        <dbReference type="ARBA" id="ARBA00022490"/>
    </source>
</evidence>
<evidence type="ECO:0000256" key="11">
    <source>
        <dbReference type="PROSITE-ProRule" id="PRU00221"/>
    </source>
</evidence>
<sequence>MSLPELPLSAAIGFAGSIKNGFLLHPDGQSQIYPLGAAVVISKLARRDAEEAPGKGHEKSRATFLHGHLGSVTAIAVSTSGRLIASGERVAGGVADIIVWELRDAVSSCTYAVLRRLSLHVGEVTSLEFSADESAIVSVGGEQDNRIIMWDVLSGNALCGSPAPVDGKVRAVAFLHHSNTRFITAGEMTTSVWEYDATSKRLQFETVKLGILKRDILSIAIDEDDAYAYLGTSSADILCVSIPNRVIKESFTLKKHISRGVCSLIIVRGGLLAGGGDGSLSLMARERGSCVLKFVACRALGVGAVMSVAVSRSPQSDVMGLEYPKTCKTEYSKRKYVHEALFALAHGNGMPDDYRDASQTFNVYCATSSGELHLTEYCAQHPLTGKCMLLRGSVCQQSSHAHGIIGIAFPRNDDQYFATGGGSEVIVWETSAAKSSLKIQVSPRSLKCTCVSFMPNGEVILSGWDDGKIRAHDRTTGELLFVASGAHTRVTALRGMKESSGIISGGSEGNVRLWKVLNNNVITLEASMKEHRSAVNDIALLNDDNSAVTASDDGSCVVWDLTRCVRQVSFFGSTYFKAIGVHPDEQQIVTTGTDRKITWWDPADASVLRVIDDPADVELTALAVFQPDGDLIAVAGSDRIIKIFDYETGELTHVSARHAAPVSAVSVAPGGRFVVSVSADGAVLIWSNPATAFVELKREKERHIARVLTGELDDDALEAARDASRGHSAESPC</sequence>
<dbReference type="OrthoDB" id="6252103at2759"/>
<keyword evidence="13" id="KW-1185">Reference proteome</keyword>
<name>A0A090N3U1_OSTTA</name>
<dbReference type="PROSITE" id="PS50294">
    <property type="entry name" value="WD_REPEATS_REGION"/>
    <property type="match status" value="2"/>
</dbReference>
<comment type="subcellular location">
    <subcellularLocation>
        <location evidence="1">Cell projection</location>
        <location evidence="1">Cilium</location>
        <location evidence="1">Flagellum</location>
    </subcellularLocation>
    <subcellularLocation>
        <location evidence="2">Cytoplasm</location>
    </subcellularLocation>
</comment>
<evidence type="ECO:0000313" key="12">
    <source>
        <dbReference type="EMBL" id="CEF98708.1"/>
    </source>
</evidence>
<reference evidence="12 13" key="2">
    <citation type="journal article" date="2014" name="BMC Genomics">
        <title>An improved genome of the model marine alga Ostreococcus tauri unfolds by assessing Illumina de novo assemblies.</title>
        <authorList>
            <person name="Blanc-Mathieu R."/>
            <person name="Verhelst B."/>
            <person name="Derelle E."/>
            <person name="Rombauts S."/>
            <person name="Bouget F.Y."/>
            <person name="Carre I."/>
            <person name="Chateau A."/>
            <person name="Eyre-Walker A."/>
            <person name="Grimsley N."/>
            <person name="Moreau H."/>
            <person name="Piegu B."/>
            <person name="Rivals E."/>
            <person name="Schackwitz W."/>
            <person name="Van de Peer Y."/>
            <person name="Piganeau G."/>
        </authorList>
    </citation>
    <scope>NUCLEOTIDE SEQUENCE [LARGE SCALE GENOMIC DNA]</scope>
    <source>
        <strain evidence="13">OTTH 0595 / CCAP 157/2 / RCC745</strain>
    </source>
</reference>
<dbReference type="GO" id="GO:0031514">
    <property type="term" value="C:motile cilium"/>
    <property type="evidence" value="ECO:0007669"/>
    <property type="project" value="UniProtKB-SubCell"/>
</dbReference>
<evidence type="ECO:0000256" key="9">
    <source>
        <dbReference type="ARBA" id="ARBA00029456"/>
    </source>
</evidence>
<keyword evidence="8" id="KW-0966">Cell projection</keyword>
<reference evidence="13" key="1">
    <citation type="journal article" date="2006" name="Proc. Natl. Acad. Sci. U.S.A.">
        <title>Genome analysis of the smallest free-living eukaryote Ostreococcus tauri unveils many unique features.</title>
        <authorList>
            <person name="Derelle E."/>
            <person name="Ferraz C."/>
            <person name="Rombauts S."/>
            <person name="Rouze P."/>
            <person name="Worden A.Z."/>
            <person name="Robbens S."/>
            <person name="Partensky F."/>
            <person name="Degroeve S."/>
            <person name="Echeynie S."/>
            <person name="Cooke R."/>
            <person name="Saeys Y."/>
            <person name="Wuyts J."/>
            <person name="Jabbari K."/>
            <person name="Bowler C."/>
            <person name="Panaud O."/>
            <person name="Piegu B."/>
            <person name="Ball S.G."/>
            <person name="Ral J.-P."/>
            <person name="Bouget F.-Y."/>
            <person name="Piganeau G."/>
            <person name="De Baets B."/>
            <person name="Picard A."/>
            <person name="Delseny M."/>
            <person name="Demaille J."/>
            <person name="Van de Peer Y."/>
            <person name="Moreau H."/>
        </authorList>
    </citation>
    <scope>NUCLEOTIDE SEQUENCE [LARGE SCALE GENOMIC DNA]</scope>
    <source>
        <strain evidence="13">OTTH 0595 / CCAP 157/2 / RCC745</strain>
    </source>
</reference>
<dbReference type="Proteomes" id="UP000009170">
    <property type="component" value="Unassembled WGS sequence"/>
</dbReference>
<dbReference type="Gene3D" id="2.130.10.10">
    <property type="entry name" value="YVTN repeat-like/Quinoprotein amine dehydrogenase"/>
    <property type="match status" value="3"/>
</dbReference>
<dbReference type="InterPro" id="IPR050630">
    <property type="entry name" value="WD_repeat_EMAP"/>
</dbReference>
<evidence type="ECO:0000256" key="5">
    <source>
        <dbReference type="ARBA" id="ARBA00022737"/>
    </source>
</evidence>
<dbReference type="Pfam" id="PF00400">
    <property type="entry name" value="WD40"/>
    <property type="match status" value="6"/>
</dbReference>
<keyword evidence="7" id="KW-0969">Cilium</keyword>
<keyword evidence="6" id="KW-0282">Flagellum</keyword>
<dbReference type="PANTHER" id="PTHR13720:SF14">
    <property type="entry name" value="CILIA- AND FLAGELLA-ASSOCIATED PROTEIN 52"/>
    <property type="match status" value="1"/>
</dbReference>
<dbReference type="RefSeq" id="XP_003080326.2">
    <property type="nucleotide sequence ID" value="XM_003080278.2"/>
</dbReference>
<keyword evidence="5" id="KW-0677">Repeat</keyword>
<dbReference type="GO" id="GO:0005930">
    <property type="term" value="C:axoneme"/>
    <property type="evidence" value="ECO:0007669"/>
    <property type="project" value="UniProtKB-ARBA"/>
</dbReference>
<evidence type="ECO:0000256" key="1">
    <source>
        <dbReference type="ARBA" id="ARBA00004230"/>
    </source>
</evidence>
<dbReference type="STRING" id="70448.A0A090N3U1"/>
<evidence type="ECO:0000313" key="13">
    <source>
        <dbReference type="Proteomes" id="UP000009170"/>
    </source>
</evidence>
<accession>A0A090N3U1</accession>
<dbReference type="InterPro" id="IPR001680">
    <property type="entry name" value="WD40_rpt"/>
</dbReference>
<dbReference type="EMBL" id="CAID01000007">
    <property type="protein sequence ID" value="CEF98708.1"/>
    <property type="molecule type" value="Genomic_DNA"/>
</dbReference>
<protein>
    <recommendedName>
        <fullName evidence="10">Cilia- and flagella-associated protein 52</fullName>
    </recommendedName>
</protein>
<evidence type="ECO:0000256" key="7">
    <source>
        <dbReference type="ARBA" id="ARBA00023069"/>
    </source>
</evidence>
<dbReference type="PROSITE" id="PS50082">
    <property type="entry name" value="WD_REPEATS_2"/>
    <property type="match status" value="5"/>
</dbReference>
<dbReference type="GeneID" id="9837173"/>
<dbReference type="PROSITE" id="PS00678">
    <property type="entry name" value="WD_REPEATS_1"/>
    <property type="match status" value="2"/>
</dbReference>
<dbReference type="AlphaFoldDB" id="A0A090N3U1"/>